<evidence type="ECO:0000313" key="1">
    <source>
        <dbReference type="EMBL" id="NOJ41285.1"/>
    </source>
</evidence>
<name>A0A7Y4GSP8_9BRAD</name>
<sequence>MTKNKIVRVFPRIEKYDTFPAGAEVRRPTRNVQICVRPGRRLARPIASDISRHLQPFLTMILKPAR</sequence>
<dbReference type="AlphaFoldDB" id="A0A7Y4GSP8"/>
<evidence type="ECO:0000313" key="2">
    <source>
        <dbReference type="Proteomes" id="UP000544122"/>
    </source>
</evidence>
<keyword evidence="2" id="KW-1185">Reference proteome</keyword>
<accession>A0A7Y4GSP8</accession>
<dbReference type="Proteomes" id="UP000544122">
    <property type="component" value="Unassembled WGS sequence"/>
</dbReference>
<dbReference type="EMBL" id="JAAVLX010000005">
    <property type="protein sequence ID" value="NOJ41285.1"/>
    <property type="molecule type" value="Genomic_DNA"/>
</dbReference>
<dbReference type="RefSeq" id="WP_171580548.1">
    <property type="nucleotide sequence ID" value="NZ_JAAVLX010000005.1"/>
</dbReference>
<reference evidence="1 2" key="1">
    <citation type="submission" date="2020-03" db="EMBL/GenBank/DDBJ databases">
        <title>Bradyrhizobium diversity isolated from nodules of Indigofera sp.</title>
        <authorList>
            <person name="Klepa M."/>
            <person name="Helene L."/>
            <person name="Hungria M."/>
        </authorList>
    </citation>
    <scope>NUCLEOTIDE SEQUENCE [LARGE SCALE GENOMIC DNA]</scope>
    <source>
        <strain evidence="1 2">WSM 1791</strain>
    </source>
</reference>
<organism evidence="1 2">
    <name type="scientific">Bradyrhizobium australiense</name>
    <dbReference type="NCBI Taxonomy" id="2721161"/>
    <lineage>
        <taxon>Bacteria</taxon>
        <taxon>Pseudomonadati</taxon>
        <taxon>Pseudomonadota</taxon>
        <taxon>Alphaproteobacteria</taxon>
        <taxon>Hyphomicrobiales</taxon>
        <taxon>Nitrobacteraceae</taxon>
        <taxon>Bradyrhizobium</taxon>
    </lineage>
</organism>
<proteinExistence type="predicted"/>
<gene>
    <name evidence="1" type="ORF">HCN58_17020</name>
</gene>
<protein>
    <submittedName>
        <fullName evidence="1">Uncharacterized protein</fullName>
    </submittedName>
</protein>
<comment type="caution">
    <text evidence="1">The sequence shown here is derived from an EMBL/GenBank/DDBJ whole genome shotgun (WGS) entry which is preliminary data.</text>
</comment>